<evidence type="ECO:0000259" key="6">
    <source>
        <dbReference type="Pfam" id="PF04198"/>
    </source>
</evidence>
<dbReference type="SUPFAM" id="SSF46785">
    <property type="entry name" value="Winged helix' DNA-binding domain"/>
    <property type="match status" value="1"/>
</dbReference>
<dbReference type="InterPro" id="IPR051054">
    <property type="entry name" value="SorC_transcr_regulators"/>
</dbReference>
<comment type="similarity">
    <text evidence="1">Belongs to the SorC transcriptional regulatory family.</text>
</comment>
<dbReference type="EMBL" id="SWMS01000002">
    <property type="protein sequence ID" value="TKG72545.1"/>
    <property type="molecule type" value="Genomic_DNA"/>
</dbReference>
<feature type="domain" description="Sugar-binding" evidence="6">
    <location>
        <begin position="76"/>
        <end position="321"/>
    </location>
</feature>
<sequence>MSVNLRSVTRTDVQLMESRELHGRVARLHYQHGMTHQEIGELLGLSRVKVTRLLADARRSGIVEIRIHSSASPFDELEAALVGRFGLQQVWIAPSFADERRTADSVGMTGAQCLRALVPTSGTVAVGLSSSVAAIVPHVHAEPAPDLGFVPLAGSWGGISRGMNPHELALRLGTAFGARTYHLPAPILASTPEAAAAFRADPGVRETMQLAAGADLLIAGVGGMDPRSGILIDVLGRSEQRQLVANGAVGDISARFFDAAGHSVGGEVDERVVGLSLDELTAIPHRVAVSFGPHKVHALETALRTGLMNMVVTDVDTAKALTKAASDNRKSG</sequence>
<dbReference type="PANTHER" id="PTHR34294">
    <property type="entry name" value="TRANSCRIPTIONAL REGULATOR-RELATED"/>
    <property type="match status" value="1"/>
</dbReference>
<dbReference type="InterPro" id="IPR036390">
    <property type="entry name" value="WH_DNA-bd_sf"/>
</dbReference>
<proteinExistence type="inferred from homology"/>
<dbReference type="Pfam" id="PF04198">
    <property type="entry name" value="Sugar-bind"/>
    <property type="match status" value="1"/>
</dbReference>
<dbReference type="InterPro" id="IPR012318">
    <property type="entry name" value="HTH_CRP"/>
</dbReference>
<evidence type="ECO:0000313" key="8">
    <source>
        <dbReference type="Proteomes" id="UP000309992"/>
    </source>
</evidence>
<evidence type="ECO:0000256" key="2">
    <source>
        <dbReference type="ARBA" id="ARBA00023015"/>
    </source>
</evidence>
<organism evidence="7 8">
    <name type="scientific">Prauserella endophytica</name>
    <dbReference type="NCBI Taxonomy" id="1592324"/>
    <lineage>
        <taxon>Bacteria</taxon>
        <taxon>Bacillati</taxon>
        <taxon>Actinomycetota</taxon>
        <taxon>Actinomycetes</taxon>
        <taxon>Pseudonocardiales</taxon>
        <taxon>Pseudonocardiaceae</taxon>
        <taxon>Prauserella</taxon>
        <taxon>Prauserella coralliicola group</taxon>
    </lineage>
</organism>
<dbReference type="Gene3D" id="3.40.50.1360">
    <property type="match status" value="1"/>
</dbReference>
<evidence type="ECO:0000256" key="1">
    <source>
        <dbReference type="ARBA" id="ARBA00010466"/>
    </source>
</evidence>
<dbReference type="PANTHER" id="PTHR34294:SF1">
    <property type="entry name" value="TRANSCRIPTIONAL REGULATOR LSRR"/>
    <property type="match status" value="1"/>
</dbReference>
<name>A0ABY2S9G8_9PSEU</name>
<evidence type="ECO:0000256" key="4">
    <source>
        <dbReference type="ARBA" id="ARBA00023163"/>
    </source>
</evidence>
<reference evidence="7 8" key="1">
    <citation type="journal article" date="2015" name="Antonie Van Leeuwenhoek">
        <title>Prauserella endophytica sp. nov., an endophytic actinobacterium isolated from Tamarix taklamakanensis.</title>
        <authorList>
            <person name="Liu J.M."/>
            <person name="Habden X."/>
            <person name="Guo L."/>
            <person name="Tuo L."/>
            <person name="Jiang Z.K."/>
            <person name="Liu S.W."/>
            <person name="Liu X.F."/>
            <person name="Chen L."/>
            <person name="Li R.F."/>
            <person name="Zhang Y.Q."/>
            <person name="Sun C.H."/>
        </authorList>
    </citation>
    <scope>NUCLEOTIDE SEQUENCE [LARGE SCALE GENOMIC DNA]</scope>
    <source>
        <strain evidence="7 8">CGMCC 4.7182</strain>
    </source>
</reference>
<accession>A0ABY2S9G8</accession>
<dbReference type="InterPro" id="IPR036388">
    <property type="entry name" value="WH-like_DNA-bd_sf"/>
</dbReference>
<keyword evidence="2" id="KW-0805">Transcription regulation</keyword>
<gene>
    <name evidence="7" type="ORF">FCN18_04660</name>
</gene>
<protein>
    <submittedName>
        <fullName evidence="7">Sugar-binding transcriptional regulator</fullName>
    </submittedName>
</protein>
<dbReference type="SUPFAM" id="SSF100950">
    <property type="entry name" value="NagB/RpiA/CoA transferase-like"/>
    <property type="match status" value="1"/>
</dbReference>
<comment type="caution">
    <text evidence="7">The sequence shown here is derived from an EMBL/GenBank/DDBJ whole genome shotgun (WGS) entry which is preliminary data.</text>
</comment>
<keyword evidence="4" id="KW-0804">Transcription</keyword>
<evidence type="ECO:0000313" key="7">
    <source>
        <dbReference type="EMBL" id="TKG72545.1"/>
    </source>
</evidence>
<evidence type="ECO:0000256" key="3">
    <source>
        <dbReference type="ARBA" id="ARBA00023125"/>
    </source>
</evidence>
<dbReference type="InterPro" id="IPR007324">
    <property type="entry name" value="Sugar-bd_dom_put"/>
</dbReference>
<keyword evidence="3" id="KW-0238">DNA-binding</keyword>
<dbReference type="Pfam" id="PF00325">
    <property type="entry name" value="Crp"/>
    <property type="match status" value="1"/>
</dbReference>
<keyword evidence="8" id="KW-1185">Reference proteome</keyword>
<evidence type="ECO:0000259" key="5">
    <source>
        <dbReference type="Pfam" id="PF00325"/>
    </source>
</evidence>
<feature type="domain" description="HTH crp-type" evidence="5">
    <location>
        <begin position="34"/>
        <end position="62"/>
    </location>
</feature>
<dbReference type="Proteomes" id="UP000309992">
    <property type="component" value="Unassembled WGS sequence"/>
</dbReference>
<dbReference type="InterPro" id="IPR037171">
    <property type="entry name" value="NagB/RpiA_transferase-like"/>
</dbReference>
<dbReference type="Gene3D" id="1.10.10.10">
    <property type="entry name" value="Winged helix-like DNA-binding domain superfamily/Winged helix DNA-binding domain"/>
    <property type="match status" value="1"/>
</dbReference>